<evidence type="ECO:0000259" key="17">
    <source>
        <dbReference type="PROSITE" id="PS50905"/>
    </source>
</evidence>
<proteinExistence type="evidence at transcript level"/>
<dbReference type="GO" id="GO:0004322">
    <property type="term" value="F:ferroxidase activity"/>
    <property type="evidence" value="ECO:0007669"/>
    <property type="project" value="UniProtKB-EC"/>
</dbReference>
<dbReference type="VEuPathDB" id="VectorBase:RPRC009256"/>
<dbReference type="InterPro" id="IPR009040">
    <property type="entry name" value="Ferritin-like_diiron"/>
</dbReference>
<keyword evidence="11" id="KW-1015">Disulfide bond</keyword>
<dbReference type="FunFam" id="1.20.1260.10:FF:000017">
    <property type="entry name" value="Ferritin"/>
    <property type="match status" value="1"/>
</dbReference>
<evidence type="ECO:0000256" key="5">
    <source>
        <dbReference type="ARBA" id="ARBA00022525"/>
    </source>
</evidence>
<evidence type="ECO:0000256" key="4">
    <source>
        <dbReference type="ARBA" id="ARBA00022434"/>
    </source>
</evidence>
<protein>
    <recommendedName>
        <fullName evidence="15">Ferritin</fullName>
        <ecNumber evidence="15">1.16.3.1</ecNumber>
    </recommendedName>
</protein>
<evidence type="ECO:0000256" key="1">
    <source>
        <dbReference type="ARBA" id="ARBA00004555"/>
    </source>
</evidence>
<dbReference type="GO" id="GO:0006826">
    <property type="term" value="P:iron ion transport"/>
    <property type="evidence" value="ECO:0007669"/>
    <property type="project" value="InterPro"/>
</dbReference>
<evidence type="ECO:0000256" key="13">
    <source>
        <dbReference type="ARBA" id="ARBA00063343"/>
    </source>
</evidence>
<dbReference type="GO" id="GO:0006879">
    <property type="term" value="P:intracellular iron ion homeostasis"/>
    <property type="evidence" value="ECO:0007669"/>
    <property type="project" value="UniProtKB-KW"/>
</dbReference>
<dbReference type="PROSITE" id="PS50905">
    <property type="entry name" value="FERRITIN_LIKE"/>
    <property type="match status" value="1"/>
</dbReference>
<evidence type="ECO:0000256" key="3">
    <source>
        <dbReference type="ARBA" id="ARBA00007513"/>
    </source>
</evidence>
<dbReference type="AlphaFoldDB" id="R4G2V0"/>
<dbReference type="SUPFAM" id="SSF47240">
    <property type="entry name" value="Ferritin-like"/>
    <property type="match status" value="1"/>
</dbReference>
<dbReference type="GO" id="GO:0008199">
    <property type="term" value="F:ferric iron binding"/>
    <property type="evidence" value="ECO:0007669"/>
    <property type="project" value="InterPro"/>
</dbReference>
<evidence type="ECO:0000256" key="12">
    <source>
        <dbReference type="ARBA" id="ARBA00047990"/>
    </source>
</evidence>
<comment type="similarity">
    <text evidence="3 15">Belongs to the ferritin family.</text>
</comment>
<dbReference type="GO" id="GO:0008198">
    <property type="term" value="F:ferrous iron binding"/>
    <property type="evidence" value="ECO:0007669"/>
    <property type="project" value="TreeGrafter"/>
</dbReference>
<dbReference type="Pfam" id="PF00210">
    <property type="entry name" value="Ferritin"/>
    <property type="match status" value="1"/>
</dbReference>
<evidence type="ECO:0000256" key="14">
    <source>
        <dbReference type="PIRSR" id="PIRSR601519-1"/>
    </source>
</evidence>
<dbReference type="InterPro" id="IPR012347">
    <property type="entry name" value="Ferritin-like"/>
</dbReference>
<feature type="binding site" evidence="14">
    <location>
        <position position="138"/>
    </location>
    <ligand>
        <name>Fe cation</name>
        <dbReference type="ChEBI" id="CHEBI:24875"/>
        <label>1</label>
    </ligand>
</feature>
<keyword evidence="10" id="KW-0333">Golgi apparatus</keyword>
<evidence type="ECO:0000256" key="11">
    <source>
        <dbReference type="ARBA" id="ARBA00023157"/>
    </source>
</evidence>
<evidence type="ECO:0000256" key="8">
    <source>
        <dbReference type="ARBA" id="ARBA00023002"/>
    </source>
</evidence>
<name>R4G2V0_RHOPR</name>
<comment type="catalytic activity">
    <reaction evidence="12 15">
        <text>4 Fe(2+) + O2 + 4 H(+) = 4 Fe(3+) + 2 H2O</text>
        <dbReference type="Rhea" id="RHEA:11148"/>
        <dbReference type="ChEBI" id="CHEBI:15377"/>
        <dbReference type="ChEBI" id="CHEBI:15378"/>
        <dbReference type="ChEBI" id="CHEBI:15379"/>
        <dbReference type="ChEBI" id="CHEBI:29033"/>
        <dbReference type="ChEBI" id="CHEBI:29034"/>
        <dbReference type="EC" id="1.16.3.1"/>
    </reaction>
</comment>
<keyword evidence="7 16" id="KW-0732">Signal</keyword>
<feature type="binding site" evidence="14">
    <location>
        <position position="91"/>
    </location>
    <ligand>
        <name>Fe cation</name>
        <dbReference type="ChEBI" id="CHEBI:24875"/>
        <label>1</label>
    </ligand>
</feature>
<dbReference type="InterPro" id="IPR001519">
    <property type="entry name" value="Ferritin"/>
</dbReference>
<evidence type="ECO:0000313" key="18">
    <source>
        <dbReference type="EMBL" id="JAA75239.1"/>
    </source>
</evidence>
<dbReference type="EC" id="1.16.3.1" evidence="15"/>
<evidence type="ECO:0000256" key="15">
    <source>
        <dbReference type="RuleBase" id="RU361145"/>
    </source>
</evidence>
<evidence type="ECO:0000256" key="9">
    <source>
        <dbReference type="ARBA" id="ARBA00023004"/>
    </source>
</evidence>
<dbReference type="InterPro" id="IPR008331">
    <property type="entry name" value="Ferritin_DPS_dom"/>
</dbReference>
<evidence type="ECO:0000256" key="2">
    <source>
        <dbReference type="ARBA" id="ARBA00004613"/>
    </source>
</evidence>
<evidence type="ECO:0000256" key="16">
    <source>
        <dbReference type="SAM" id="SignalP"/>
    </source>
</evidence>
<comment type="subunit">
    <text evidence="13">Oligomer of 12 light (L) chains and 12 heavy (H) chains; L and H chains are disulfide-linked. The functional molecule forms a roughly spherical shell with a diameter of 12 nm and contains a central cavity into which the insoluble ferric iron core is deposited.</text>
</comment>
<comment type="function">
    <text evidence="15">Stores iron in a soluble, non-toxic, readily available form. Important for iron homeostasis. Iron is taken up in the ferrous form and deposited as ferric hydroxides after oxidation.</text>
</comment>
<evidence type="ECO:0000256" key="7">
    <source>
        <dbReference type="ARBA" id="ARBA00022729"/>
    </source>
</evidence>
<feature type="binding site" evidence="14">
    <location>
        <position position="178"/>
    </location>
    <ligand>
        <name>Fe cation</name>
        <dbReference type="ChEBI" id="CHEBI:24875"/>
        <label>1</label>
    </ligand>
</feature>
<keyword evidence="6 14" id="KW-0479">Metal-binding</keyword>
<feature type="domain" description="Ferritin-like diiron" evidence="17">
    <location>
        <begin position="36"/>
        <end position="196"/>
    </location>
</feature>
<keyword evidence="9 14" id="KW-0408">Iron</keyword>
<feature type="signal peptide" evidence="16">
    <location>
        <begin position="1"/>
        <end position="19"/>
    </location>
</feature>
<evidence type="ECO:0000256" key="6">
    <source>
        <dbReference type="ARBA" id="ARBA00022723"/>
    </source>
</evidence>
<dbReference type="InterPro" id="IPR009078">
    <property type="entry name" value="Ferritin-like_SF"/>
</dbReference>
<dbReference type="Gene3D" id="1.20.1260.10">
    <property type="match status" value="1"/>
</dbReference>
<feature type="binding site" evidence="14">
    <location>
        <position position="53"/>
    </location>
    <ligand>
        <name>Fe cation</name>
        <dbReference type="ChEBI" id="CHEBI:24875"/>
        <label>1</label>
    </ligand>
</feature>
<organism evidence="18">
    <name type="scientific">Rhodnius prolixus</name>
    <name type="common">Triatomid bug</name>
    <dbReference type="NCBI Taxonomy" id="13249"/>
    <lineage>
        <taxon>Eukaryota</taxon>
        <taxon>Metazoa</taxon>
        <taxon>Ecdysozoa</taxon>
        <taxon>Arthropoda</taxon>
        <taxon>Hexapoda</taxon>
        <taxon>Insecta</taxon>
        <taxon>Pterygota</taxon>
        <taxon>Neoptera</taxon>
        <taxon>Paraneoptera</taxon>
        <taxon>Hemiptera</taxon>
        <taxon>Heteroptera</taxon>
        <taxon>Panheteroptera</taxon>
        <taxon>Cimicomorpha</taxon>
        <taxon>Reduviidae</taxon>
        <taxon>Triatominae</taxon>
        <taxon>Rhodnius</taxon>
    </lineage>
</organism>
<dbReference type="GO" id="GO:0005794">
    <property type="term" value="C:Golgi apparatus"/>
    <property type="evidence" value="ECO:0007669"/>
    <property type="project" value="UniProtKB-SubCell"/>
</dbReference>
<accession>R4G2V0</accession>
<keyword evidence="5" id="KW-0964">Secreted</keyword>
<dbReference type="PANTHER" id="PTHR11431:SF43">
    <property type="entry name" value="FERRITIN"/>
    <property type="match status" value="1"/>
</dbReference>
<evidence type="ECO:0000256" key="10">
    <source>
        <dbReference type="ARBA" id="ARBA00023034"/>
    </source>
</evidence>
<dbReference type="GO" id="GO:0005576">
    <property type="term" value="C:extracellular region"/>
    <property type="evidence" value="ECO:0007669"/>
    <property type="project" value="UniProtKB-SubCell"/>
</dbReference>
<feature type="chain" id="PRO_5004365802" description="Ferritin" evidence="16">
    <location>
        <begin position="20"/>
        <end position="219"/>
    </location>
</feature>
<dbReference type="EMBL" id="GAHY01002271">
    <property type="protein sequence ID" value="JAA75239.1"/>
    <property type="molecule type" value="mRNA"/>
</dbReference>
<comment type="subcellular location">
    <subcellularLocation>
        <location evidence="1">Golgi apparatus</location>
    </subcellularLocation>
    <subcellularLocation>
        <location evidence="2">Secreted</location>
    </subcellularLocation>
</comment>
<sequence>MKTWNIISVITSSLIIVSAQNVCKLPAAQIPTEWRTMEDSCTEKMKKQCINAELGAAMTYMAMGAHFSRDTINRPGFAKMFFEAASEERGHAIKLIEYLLMRGDVFANLQSIIQEVPKPLNTTWTDGLDALNQALKLEAKVTNDINEIIKECEGSRKKNKLNDYHLVDYLTNEFLQEQYTGQRDLAGKASTLGKMIKNHGVLGEFLFDKKLLSGETLFH</sequence>
<keyword evidence="4 15" id="KW-0409">Iron storage</keyword>
<dbReference type="HOGENOM" id="CLU_065681_2_0_1"/>
<keyword evidence="8 15" id="KW-0560">Oxidoreductase</keyword>
<dbReference type="PANTHER" id="PTHR11431">
    <property type="entry name" value="FERRITIN"/>
    <property type="match status" value="1"/>
</dbReference>
<reference evidence="18" key="1">
    <citation type="submission" date="2013-04" db="EMBL/GenBank/DDBJ databases">
        <title>An insight into the transcriptome of the digestive tract of the blood sucking bug, Rhodnius prolixus.</title>
        <authorList>
            <person name="Ribeiro J.M.C."/>
            <person name="Genta F.A."/>
            <person name="Sorgine M.H.F."/>
            <person name="Paiva-Silva G.O."/>
            <person name="Majerowicz D."/>
            <person name="Medeiros M."/>
            <person name="Koerich L."/>
            <person name="Terra W.R."/>
            <person name="Ferreira C."/>
            <person name="Pimentel A.C."/>
            <person name="Bisch P.M."/>
            <person name="Diniz M.M.P."/>
            <person name="Nascimento R."/>
            <person name="Salmon D."/>
            <person name="Silber A.M."/>
            <person name="Alves M."/>
            <person name="Oliveira M.F."/>
            <person name="Gondim K.C."/>
            <person name="Silva Neto M.A.C."/>
            <person name="Atella G.C."/>
            <person name="Araujo H."/>
            <person name="Dias F.S."/>
            <person name="Polycarpo C.R."/>
            <person name="Fampa P."/>
            <person name="Melo A.C."/>
            <person name="Tanaka A.S."/>
            <person name="Balczun C."/>
            <person name="Oliveira J.H.M."/>
            <person name="Goncalves R."/>
            <person name="Lazoski C."/>
            <person name="Pereira M.A."/>
            <person name="Rivera-Pomar R."/>
            <person name="Diambra L."/>
            <person name="Schaub G.A."/>
            <person name="Garcia E.S."/>
            <person name="Azambuja P."/>
            <person name="Braz G.R.C."/>
            <person name="Oliveira P.L."/>
        </authorList>
    </citation>
    <scope>NUCLEOTIDE SEQUENCE</scope>
</reference>
<feature type="binding site" evidence="14">
    <location>
        <position position="88"/>
    </location>
    <ligand>
        <name>Fe cation</name>
        <dbReference type="ChEBI" id="CHEBI:24875"/>
        <label>1</label>
    </ligand>
</feature>
<dbReference type="CDD" id="cd01056">
    <property type="entry name" value="Euk_Ferritin"/>
    <property type="match status" value="1"/>
</dbReference>